<dbReference type="Gene3D" id="3.30.2160.10">
    <property type="entry name" value="Hect, E3 ligase catalytic domain"/>
    <property type="match status" value="1"/>
</dbReference>
<dbReference type="SMART" id="SM00119">
    <property type="entry name" value="HECTc"/>
    <property type="match status" value="1"/>
</dbReference>
<evidence type="ECO:0000256" key="10">
    <source>
        <dbReference type="ARBA" id="ARBA00034494"/>
    </source>
</evidence>
<dbReference type="InterPro" id="IPR025527">
    <property type="entry name" value="HUWE1/Rev1_UBM"/>
</dbReference>
<dbReference type="Pfam" id="PF06012">
    <property type="entry name" value="DUF908"/>
    <property type="match status" value="1"/>
</dbReference>
<evidence type="ECO:0000256" key="7">
    <source>
        <dbReference type="ARBA" id="ARBA00022786"/>
    </source>
</evidence>
<dbReference type="GO" id="GO:0061630">
    <property type="term" value="F:ubiquitin protein ligase activity"/>
    <property type="evidence" value="ECO:0007669"/>
    <property type="project" value="UniProtKB-EC"/>
</dbReference>
<feature type="region of interest" description="Disordered" evidence="12">
    <location>
        <begin position="2394"/>
        <end position="2580"/>
    </location>
</feature>
<evidence type="ECO:0000256" key="6">
    <source>
        <dbReference type="ARBA" id="ARBA00022679"/>
    </source>
</evidence>
<feature type="compositionally biased region" description="Polar residues" evidence="12">
    <location>
        <begin position="3466"/>
        <end position="3500"/>
    </location>
</feature>
<comment type="caution">
    <text evidence="14">The sequence shown here is derived from an EMBL/GenBank/DDBJ whole genome shotgun (WGS) entry which is preliminary data.</text>
</comment>
<feature type="compositionally biased region" description="Low complexity" evidence="12">
    <location>
        <begin position="1644"/>
        <end position="1662"/>
    </location>
</feature>
<evidence type="ECO:0000256" key="3">
    <source>
        <dbReference type="ARBA" id="ARBA00004906"/>
    </source>
</evidence>
<feature type="compositionally biased region" description="Basic and acidic residues" evidence="12">
    <location>
        <begin position="2926"/>
        <end position="2982"/>
    </location>
</feature>
<feature type="region of interest" description="Disordered" evidence="12">
    <location>
        <begin position="2046"/>
        <end position="2069"/>
    </location>
</feature>
<dbReference type="InterPro" id="IPR035983">
    <property type="entry name" value="Hect_E3_ubiquitin_ligase"/>
</dbReference>
<feature type="compositionally biased region" description="Low complexity" evidence="12">
    <location>
        <begin position="2983"/>
        <end position="2994"/>
    </location>
</feature>
<dbReference type="InterPro" id="IPR050409">
    <property type="entry name" value="E3_ubiq-protein_ligase"/>
</dbReference>
<feature type="compositionally biased region" description="Acidic residues" evidence="12">
    <location>
        <begin position="2571"/>
        <end position="2580"/>
    </location>
</feature>
<accession>A0AAJ0CDR9</accession>
<evidence type="ECO:0000256" key="9">
    <source>
        <dbReference type="ARBA" id="ARBA00023242"/>
    </source>
</evidence>
<dbReference type="FunFam" id="3.90.1750.10:FF:000003">
    <property type="entry name" value="E3 ubiquitin-protein ligase UPL1"/>
    <property type="match status" value="1"/>
</dbReference>
<feature type="region of interest" description="Disordered" evidence="12">
    <location>
        <begin position="1622"/>
        <end position="1683"/>
    </location>
</feature>
<dbReference type="Proteomes" id="UP001244011">
    <property type="component" value="Unassembled WGS sequence"/>
</dbReference>
<evidence type="ECO:0000256" key="1">
    <source>
        <dbReference type="ARBA" id="ARBA00000885"/>
    </source>
</evidence>
<sequence>MGKITKPMQPKHKETLSPWLKEYVQAASSVSLPLLPEHLSKFPSRWPFPRGDLYHWIPLLNRFDGILEAFCATYSLNDGPQMRDFGCDLLLNKGAPVEYGDDQAWDMDRLAKLGFNQDGDCQLIIAVLKFTRMLLEHCGNRSIYASSAHLNDLLNSAYLNVVYATLEVGVELAQRYQASVKRMTSPSRQVSNALLANHYNIELEKVQHLAQSFVKTPIAKFSDHPPTTPASTGKGKDKLSHGAAHKNVASMYANDLVSIAAPGQVDEGRWNGWGDVKVIYYPKSTATETIAPEVPERGASGSGSSSMPTTPTPLRRSSTMPSHPSRGSRHSGDDSPSHPRTPAANHEVAPQPSHKSVEIPQSAVVSTSIYELLSRCPADIPKMAKYEFLNRLRTSKALLGASETRQQALAVRLLAITNLAYIHAEPTFIEKVLKQDNDEPRRYQLVYQLAELIHPSADGTNCVPLWLQSISLGLLEAVSNLPAKYPDVLSALNANVNHGVLLYVLRKAVAGMREDPEDEDDDRTTKADEWRNNLFSLTLHMAMGSRVGQEMISAGLMDILVEITNLRSKVASRYHSMMLALLDGLIYGYQGAFQSFSGASGLDSIAQLTVDAVAESKALAESGHGTRPELHSQVVDYRIPFCQQQTLKWLLKFLHHVMSNSYSYGGNADRLLRNLVDNSQLLGSIRLIIENKELFGAVVWTNAVTLLSDFLNNDPTSFAAISESGMIKTFLETLTGRSVAAEPAPEHASGERADDEDAEPSSPIDPDESVTFEPDLRPHPPTQVMLETPRDGPLANGILASSEAMSIIPVVLNSICLNNTGMKTVASSRALESYLEIFESPEHIRCMEADPDLPTAIGSCFDELARHHPALRPAISNAMLDMIARIVFMAQNKAVTEGWGAKLLISDPEGKSVTADETLLNKSGSLDASRKGKGKAPVGDLDVEMADVSDRPAESSTSNAAAAAAATGGGLSAEASPEQAITPYIRAVSSFFAHVMTNSSLKSSYIRHGGIELLLELSEAPSLPHDFGESTASRTLSQVVSQLVESSPIIGLPSLLNRLQAAIDTLEPLVKREGSSPFFAPFLIPDFSLATEAGEWDHGVVRKVEGGTRVIKALLNAQNLIKVLYQSFPYSSRQGTSTLPLVNVFDYYIRLIKSLGPLLRNTLSEEMSIANLVPHHWSGRKQPAAIQESADDSTQSAAAVASTGAAENVDGEEVRPTGGLSDSAVLRAGEESMSQTKKPSDEELSSPQYLNYQTLRVLLHSLMPTTFPFFQTIGKALVPRRERDNFIRAHHMAIAEALAETILEQLKPSEKETTMKDLHYWIVMLHTVHEMLVDPTRQSDRTTVQIILPVLIAFKEQGGIEALNTMVQQFADDICKDPADSDEESKGKLAAIGMKKILDLYALVVHGRNIVDSMGQINLYPRSADRRPDVQIGPQLVVELRMAILPVVSKLWESPLVEKSSAQVLNKIVDILKTIAGADQEAYAQRKSDQPAPPLIFKRAPVPFNWAAFVDMTKSLSRKYEPALAQEAVYRANGKADDATEYCRAHQEDMAGKRNPIPEEDAFKDVPTPKSRSSSSQTPAFPLPDLGIAPDPMALDSLMPEDSMPEIDRLIGDALGEAVLEDLDDRSSVDSDEDNDDGDRASEHSGPSAPASGAIAAPVEAGSSSGTAPVPEGRSQVTKDELDEQRANLRKDLIDRCLEVIRAHPDSVFEVSELIQTSLLKPENEEKRAEVGDILSNALLSFASDDEDVKKSNGPSIAAYAHLLALLLQDRSFYKTTVNTLKDNMDECLKFLRLSPSSTSEELPPWIPYVLLVFEIMLSDDEQPVEVRWKVPANDDEPFEEPRWEEREANLSPEDRSSLVEAVLDILPRIGKEGPLAISVLRILVILTRDRSVAKALGERKNLQRLFVMAKQLCGAESGHLKDSRISRSMLIILRHIIEDEDTIRQLMHSEIRTYMESTQRGSRSHDIPNYLRHLSHVALRSPKLFIEVTTEMVKLTRWAPPNPGDGLPRQVALTLKEPNSPILPPAAPNDASVEPTVQATEDLTINDVKPSTESGDKEMAGVPRTPAQELKRPILENPDGVIHFLLCELLNYKEVDDKDTSQQPAKETKPGGTDPSTSLASTPEATPVPNPEDSKDKKAAKPVFKAEEHPIFVYRCFLLHCLAELLQSYNRTKVEFINFKRSAPVQTNTPIKPRASVLNYLLNDVLCLSSLSAGLDSVALKKKAATANQAHLVLVALVTKTGEKPFDRRRGEFEYDDEPDLLFVRRFVLDTVLKAYKDAATPAEPFDIRYAKMLCLAELMSQMIGEKDKDPPNPRGTDPAAIRSQKQLKRLMYEKGYLAALTASIADIDLTFPNVKRTVKYILRVLRTLSKTAIQLSQADLITSAATDNAEDEIASASSLSDMDDDREETPDLYRNSTLGMLEPGREEDDFTDDSEDDDEEMYDDEYGDELDYGDDMSEDHDENVSDEDEELGEMGDIEGLPGDPNVVEVIMGEDEDDDDDDDMDDDDDDGDEPSDEDDEEDIGSDDMEDVEEQIEIFDEEGEPLDDDGASDWESDTDEEGEQGDLISYGDDDAQDLDEQGIDDQLGHFGNIMRAAAIDHQGDIDGEDVGEFGEPYIDDGGEEDDEEDEDEEIDEEEYYYDQDYPRDEPPLANMPAGLGWDTLVVDHGGHHRHRHGGIRSPFPGAPFMIGGPRDPLGGMSPRHAPMLPGRIAAALDQTPREDAEQDPLVNFDNAMQDLLGSLVDGHANMMNFPPDFRSYFRTPRPGPTSHNPDDGLNPLLRRDAGSGRESSPRPGNANLIRLGFPGALMGAGPLALINDLVASLPNHGRPGHALHFQITQQGPRGEVRELHIPIGHPQQGRESRSDPRREIYQEPQQAVSFSPVLTVERWQEEARMVFGYSHNEKASRLFSFILGKLAPAAAQHEKELKAREEEEKRKRDEERKKREEEERKLQEAREAEEKAVKEKKEAEEREKAEREAAEAAAAQASQQAEAPDEDAEEEHEGQAMEGVETSGGDEDTGDGPSEQLPRVVTTIRGETFDVTELGIDPEYLAALPEEFREEVIAQAVTTRRSQAREAADAPGENTEAFQEFLEALPEELRQEIIQQERQERRRRERDEQRRQAAAGGHDVGPQDMDPASILLTFPPDLREQVLRDQGEDIMEHLPPELAAEARALVQRQQIHRAPPTLSRAAREAPRQFEAGVAVDNKPQRRSIVQMLDKPGVATLLRLMFVAQQGSIRSYLFDLFTHVCENRQNRLEVVSTLLQILQDGSTDMDAVERSFGQLSLKARQPKDKDPKTPTSIRRAFTSIGTNTHMQGNSEVSPLLVVQQCLDLLVELSAKNLHIPSLFLTEHESVASTLKRSLSRKGKGKDTNVKTQKYAINSLLGLLDRGLVMESSAVMQLLADLLNKVTFPLQALERRRREAEEETKKKEAEGEKADEGAKSTAEPGEQASTAEQATDHQNADATEQPTATATSAADHQTTDAGQPATGESSTATESKPAEEKKIRQLTPPFIPDHNLKLVINIFVARECSSKTFQNTISTIKNLSNIPNAKKVFGEELVRQARVLSENIVSDLDDLLPHILKAETGTEIQGVALAKFSPGASEQNKLLRVLTALDHLFDNKSKKTGGAHDESVKEAAKDDLLGSLYWNPTFGTMWDKLSACLNAIRQRENMLNVATILLPLIESLMVVCKNTTVGDTTLSQTAAAKEMLLSSPPPESRMAGLFFTFTEEHRRILNELVRHNPKLMSGTFSLLVKNPKVLEFDNKRNYFNRSVHSKTGHQQTRPVFPPLQLSVRREHVFHDSFKSLYFKSGDEMKFGKLNIRFHGEEGVDAGGVTREWFQVLARQMFDPNYALFIPVSSDRTTFHPNKLSAINDEHLMFFKFIGRIIGKALYEGRLLDCYFSRAVYKRILGKPVSVKDMESFDPDYYKSLVWMLENDIADIITETFSVEDDEFGVTKVVDLCENGRNIPVTEENKHDYVRLVVEHKLLSSVKDQMENFLKGFHDIIPAELIAIFNEQELELLISGLPDIDVDDWKSNTEYHNYNAASQQIQWFWRAVRSFDKEERAKLLQFVTGTSKVPLNGFKELEGMNGISRFNIHRDYGNKVRLPSSHTCFNQLDLPEYESYDILRDRLLKAITAGSDYFGFA</sequence>
<evidence type="ECO:0000313" key="14">
    <source>
        <dbReference type="EMBL" id="KAK1772461.1"/>
    </source>
</evidence>
<dbReference type="GeneID" id="85312638"/>
<protein>
    <recommendedName>
        <fullName evidence="4">HECT-type E3 ubiquitin transferase</fullName>
        <ecNumber evidence="4">2.3.2.26</ecNumber>
    </recommendedName>
</protein>
<dbReference type="GO" id="GO:0000209">
    <property type="term" value="P:protein polyubiquitination"/>
    <property type="evidence" value="ECO:0007669"/>
    <property type="project" value="TreeGrafter"/>
</dbReference>
<gene>
    <name evidence="14" type="ORF">QBC33DRAFT_553913</name>
</gene>
<evidence type="ECO:0000259" key="13">
    <source>
        <dbReference type="PROSITE" id="PS50237"/>
    </source>
</evidence>
<dbReference type="PROSITE" id="PS50237">
    <property type="entry name" value="HECT"/>
    <property type="match status" value="1"/>
</dbReference>
<feature type="compositionally biased region" description="Polar residues" evidence="12">
    <location>
        <begin position="2115"/>
        <end position="2125"/>
    </location>
</feature>
<keyword evidence="5" id="KW-0813">Transport</keyword>
<feature type="region of interest" description="Disordered" evidence="12">
    <location>
        <begin position="2098"/>
        <end position="2142"/>
    </location>
</feature>
<dbReference type="GO" id="GO:0006511">
    <property type="term" value="P:ubiquitin-dependent protein catabolic process"/>
    <property type="evidence" value="ECO:0007669"/>
    <property type="project" value="TreeGrafter"/>
</dbReference>
<comment type="similarity">
    <text evidence="10">Belongs to the UPL family. TOM1/PTR1 subfamily.</text>
</comment>
<feature type="region of interest" description="Disordered" evidence="12">
    <location>
        <begin position="1181"/>
        <end position="1221"/>
    </location>
</feature>
<feature type="compositionally biased region" description="Low complexity" evidence="12">
    <location>
        <begin position="302"/>
        <end position="322"/>
    </location>
</feature>
<dbReference type="InterPro" id="IPR010314">
    <property type="entry name" value="E3_Ub_ligase_DUF913"/>
</dbReference>
<dbReference type="Pfam" id="PF14377">
    <property type="entry name" value="UBM"/>
    <property type="match status" value="3"/>
</dbReference>
<feature type="region of interest" description="Disordered" evidence="12">
    <location>
        <begin position="2759"/>
        <end position="2798"/>
    </location>
</feature>
<dbReference type="Gene3D" id="3.90.1750.10">
    <property type="entry name" value="Hect, E3 ligase catalytic domains"/>
    <property type="match status" value="1"/>
</dbReference>
<dbReference type="PANTHER" id="PTHR11254:SF67">
    <property type="entry name" value="E3 UBIQUITIN-PROTEIN LIGASE HUWE1"/>
    <property type="match status" value="1"/>
</dbReference>
<feature type="region of interest" description="Disordered" evidence="12">
    <location>
        <begin position="1548"/>
        <end position="1600"/>
    </location>
</feature>
<feature type="region of interest" description="Disordered" evidence="12">
    <location>
        <begin position="290"/>
        <end position="359"/>
    </location>
</feature>
<feature type="compositionally biased region" description="Acidic residues" evidence="12">
    <location>
        <begin position="2995"/>
        <end position="3004"/>
    </location>
</feature>
<feature type="compositionally biased region" description="Basic and acidic residues" evidence="12">
    <location>
        <begin position="3109"/>
        <end position="3123"/>
    </location>
</feature>
<dbReference type="Gene3D" id="3.30.2410.10">
    <property type="entry name" value="Hect, E3 ligase catalytic domain"/>
    <property type="match status" value="1"/>
</dbReference>
<dbReference type="InterPro" id="IPR000569">
    <property type="entry name" value="HECT_dom"/>
</dbReference>
<evidence type="ECO:0000313" key="15">
    <source>
        <dbReference type="Proteomes" id="UP001244011"/>
    </source>
</evidence>
<feature type="region of interest" description="Disordered" evidence="12">
    <location>
        <begin position="3421"/>
        <end position="3513"/>
    </location>
</feature>
<dbReference type="GO" id="GO:0051028">
    <property type="term" value="P:mRNA transport"/>
    <property type="evidence" value="ECO:0007669"/>
    <property type="project" value="UniProtKB-KW"/>
</dbReference>
<evidence type="ECO:0000256" key="8">
    <source>
        <dbReference type="ARBA" id="ARBA00022816"/>
    </source>
</evidence>
<feature type="compositionally biased region" description="Basic and acidic residues" evidence="12">
    <location>
        <begin position="2133"/>
        <end position="2142"/>
    </location>
</feature>
<keyword evidence="15" id="KW-1185">Reference proteome</keyword>
<keyword evidence="9" id="KW-0539">Nucleus</keyword>
<dbReference type="GO" id="GO:0005634">
    <property type="term" value="C:nucleus"/>
    <property type="evidence" value="ECO:0007669"/>
    <property type="project" value="UniProtKB-SubCell"/>
</dbReference>
<organism evidence="14 15">
    <name type="scientific">Phialemonium atrogriseum</name>
    <dbReference type="NCBI Taxonomy" id="1093897"/>
    <lineage>
        <taxon>Eukaryota</taxon>
        <taxon>Fungi</taxon>
        <taxon>Dikarya</taxon>
        <taxon>Ascomycota</taxon>
        <taxon>Pezizomycotina</taxon>
        <taxon>Sordariomycetes</taxon>
        <taxon>Sordariomycetidae</taxon>
        <taxon>Cephalothecales</taxon>
        <taxon>Cephalothecaceae</taxon>
        <taxon>Phialemonium</taxon>
    </lineage>
</organism>
<feature type="compositionally biased region" description="Acidic residues" evidence="12">
    <location>
        <begin position="2493"/>
        <end position="2564"/>
    </location>
</feature>
<dbReference type="SUPFAM" id="SSF56204">
    <property type="entry name" value="Hect, E3 ligase catalytic domain"/>
    <property type="match status" value="1"/>
</dbReference>
<feature type="compositionally biased region" description="Low complexity" evidence="12">
    <location>
        <begin position="1192"/>
        <end position="1207"/>
    </location>
</feature>
<comment type="catalytic activity">
    <reaction evidence="1">
        <text>S-ubiquitinyl-[E2 ubiquitin-conjugating enzyme]-L-cysteine + [acceptor protein]-L-lysine = [E2 ubiquitin-conjugating enzyme]-L-cysteine + N(6)-ubiquitinyl-[acceptor protein]-L-lysine.</text>
        <dbReference type="EC" id="2.3.2.26"/>
    </reaction>
</comment>
<dbReference type="Pfam" id="PF06025">
    <property type="entry name" value="DUF913"/>
    <property type="match status" value="1"/>
</dbReference>
<feature type="compositionally biased region" description="Basic and acidic residues" evidence="12">
    <location>
        <begin position="2860"/>
        <end position="2873"/>
    </location>
</feature>
<dbReference type="PANTHER" id="PTHR11254">
    <property type="entry name" value="HECT DOMAIN UBIQUITIN-PROTEIN LIGASE"/>
    <property type="match status" value="1"/>
</dbReference>
<feature type="region of interest" description="Disordered" evidence="12">
    <location>
        <begin position="2926"/>
        <end position="3032"/>
    </location>
</feature>
<feature type="domain" description="HECT" evidence="13">
    <location>
        <begin position="3814"/>
        <end position="4150"/>
    </location>
</feature>
<comment type="subcellular location">
    <subcellularLocation>
        <location evidence="2">Nucleus</location>
    </subcellularLocation>
</comment>
<dbReference type="GO" id="GO:0005737">
    <property type="term" value="C:cytoplasm"/>
    <property type="evidence" value="ECO:0007669"/>
    <property type="project" value="TreeGrafter"/>
</dbReference>
<dbReference type="EC" id="2.3.2.26" evidence="4"/>
<feature type="region of interest" description="Disordered" evidence="12">
    <location>
        <begin position="2855"/>
        <end position="2876"/>
    </location>
</feature>
<evidence type="ECO:0000256" key="11">
    <source>
        <dbReference type="PROSITE-ProRule" id="PRU00104"/>
    </source>
</evidence>
<dbReference type="EMBL" id="MU838997">
    <property type="protein sequence ID" value="KAK1772461.1"/>
    <property type="molecule type" value="Genomic_DNA"/>
</dbReference>
<keyword evidence="8" id="KW-0509">mRNA transport</keyword>
<keyword evidence="7 11" id="KW-0833">Ubl conjugation pathway</keyword>
<dbReference type="FunFam" id="3.30.2410.10:FF:000004">
    <property type="entry name" value="E3 ubiquitin-protein ligase HUWE1, variant"/>
    <property type="match status" value="1"/>
</dbReference>
<evidence type="ECO:0000256" key="5">
    <source>
        <dbReference type="ARBA" id="ARBA00022448"/>
    </source>
</evidence>
<feature type="compositionally biased region" description="Polar residues" evidence="12">
    <location>
        <begin position="1570"/>
        <end position="1579"/>
    </location>
</feature>
<reference evidence="14" key="1">
    <citation type="submission" date="2023-06" db="EMBL/GenBank/DDBJ databases">
        <title>Genome-scale phylogeny and comparative genomics of the fungal order Sordariales.</title>
        <authorList>
            <consortium name="Lawrence Berkeley National Laboratory"/>
            <person name="Hensen N."/>
            <person name="Bonometti L."/>
            <person name="Westerberg I."/>
            <person name="Brannstrom I.O."/>
            <person name="Guillou S."/>
            <person name="Cros-Aarteil S."/>
            <person name="Calhoun S."/>
            <person name="Haridas S."/>
            <person name="Kuo A."/>
            <person name="Mondo S."/>
            <person name="Pangilinan J."/>
            <person name="Riley R."/>
            <person name="Labutti K."/>
            <person name="Andreopoulos B."/>
            <person name="Lipzen A."/>
            <person name="Chen C."/>
            <person name="Yanf M."/>
            <person name="Daum C."/>
            <person name="Ng V."/>
            <person name="Clum A."/>
            <person name="Steindorff A."/>
            <person name="Ohm R."/>
            <person name="Martin F."/>
            <person name="Silar P."/>
            <person name="Natvig D."/>
            <person name="Lalanne C."/>
            <person name="Gautier V."/>
            <person name="Ament-Velasquez S.L."/>
            <person name="Kruys A."/>
            <person name="Hutchinson M.I."/>
            <person name="Powell A.J."/>
            <person name="Barry K."/>
            <person name="Miller A.N."/>
            <person name="Grigoriev I.V."/>
            <person name="Debuchy R."/>
            <person name="Gladieux P."/>
            <person name="Thoren M.H."/>
            <person name="Johannesson H."/>
        </authorList>
    </citation>
    <scope>NUCLEOTIDE SEQUENCE</scope>
    <source>
        <strain evidence="14">8032-3</strain>
    </source>
</reference>
<name>A0AAJ0CDR9_9PEZI</name>
<feature type="compositionally biased region" description="Acidic residues" evidence="12">
    <location>
        <begin position="753"/>
        <end position="770"/>
    </location>
</feature>
<dbReference type="FunFam" id="3.30.2160.10:FF:000001">
    <property type="entry name" value="E3 ubiquitin-protein ligase NEDD4-like"/>
    <property type="match status" value="1"/>
</dbReference>
<dbReference type="InterPro" id="IPR010309">
    <property type="entry name" value="E3_Ub_ligase_DUF908"/>
</dbReference>
<evidence type="ECO:0000256" key="12">
    <source>
        <dbReference type="SAM" id="MobiDB-lite"/>
    </source>
</evidence>
<proteinExistence type="inferred from homology"/>
<feature type="compositionally biased region" description="Basic and acidic residues" evidence="12">
    <location>
        <begin position="3421"/>
        <end position="3444"/>
    </location>
</feature>
<feature type="region of interest" description="Disordered" evidence="12">
    <location>
        <begin position="3109"/>
        <end position="3142"/>
    </location>
</feature>
<feature type="region of interest" description="Disordered" evidence="12">
    <location>
        <begin position="739"/>
        <end position="790"/>
    </location>
</feature>
<feature type="active site" description="Glycyl thioester intermediate" evidence="11">
    <location>
        <position position="4117"/>
    </location>
</feature>
<keyword evidence="6" id="KW-0808">Transferase</keyword>
<dbReference type="Pfam" id="PF00632">
    <property type="entry name" value="HECT"/>
    <property type="match status" value="1"/>
</dbReference>
<feature type="compositionally biased region" description="Acidic residues" evidence="12">
    <location>
        <begin position="1622"/>
        <end position="1637"/>
    </location>
</feature>
<evidence type="ECO:0000256" key="2">
    <source>
        <dbReference type="ARBA" id="ARBA00004123"/>
    </source>
</evidence>
<evidence type="ECO:0000256" key="4">
    <source>
        <dbReference type="ARBA" id="ARBA00012485"/>
    </source>
</evidence>
<feature type="compositionally biased region" description="Acidic residues" evidence="12">
    <location>
        <begin position="2403"/>
        <end position="2412"/>
    </location>
</feature>
<comment type="pathway">
    <text evidence="3">Protein modification; protein ubiquitination.</text>
</comment>
<dbReference type="CDD" id="cd00078">
    <property type="entry name" value="HECTc"/>
    <property type="match status" value="1"/>
</dbReference>
<feature type="compositionally biased region" description="Acidic residues" evidence="12">
    <location>
        <begin position="2427"/>
        <end position="2478"/>
    </location>
</feature>
<dbReference type="RefSeq" id="XP_060288674.1">
    <property type="nucleotide sequence ID" value="XM_060429451.1"/>
</dbReference>
<feature type="region of interest" description="Disordered" evidence="12">
    <location>
        <begin position="2609"/>
        <end position="2635"/>
    </location>
</feature>
<feature type="region of interest" description="Disordered" evidence="12">
    <location>
        <begin position="220"/>
        <end position="242"/>
    </location>
</feature>